<gene>
    <name evidence="2" type="ORF">GCM10010979_29880</name>
</gene>
<keyword evidence="3" id="KW-1185">Reference proteome</keyword>
<evidence type="ECO:0008006" key="4">
    <source>
        <dbReference type="Google" id="ProtNLM"/>
    </source>
</evidence>
<reference evidence="2" key="1">
    <citation type="journal article" date="2014" name="Int. J. Syst. Evol. Microbiol.">
        <title>Complete genome sequence of Corynebacterium casei LMG S-19264T (=DSM 44701T), isolated from a smear-ripened cheese.</title>
        <authorList>
            <consortium name="US DOE Joint Genome Institute (JGI-PGF)"/>
            <person name="Walter F."/>
            <person name="Albersmeier A."/>
            <person name="Kalinowski J."/>
            <person name="Ruckert C."/>
        </authorList>
    </citation>
    <scope>NUCLEOTIDE SEQUENCE</scope>
    <source>
        <strain evidence="2">CGMCC 1.12813</strain>
    </source>
</reference>
<organism evidence="2 3">
    <name type="scientific">Conyzicola nivalis</name>
    <dbReference type="NCBI Taxonomy" id="1477021"/>
    <lineage>
        <taxon>Bacteria</taxon>
        <taxon>Bacillati</taxon>
        <taxon>Actinomycetota</taxon>
        <taxon>Actinomycetes</taxon>
        <taxon>Micrococcales</taxon>
        <taxon>Microbacteriaceae</taxon>
        <taxon>Conyzicola</taxon>
    </lineage>
</organism>
<sequence>MADLSGLGDKAKDFANSDKGEQATDAGLDKAGDAASSASGGKFDEKIDGASDAADKKVGDQ</sequence>
<evidence type="ECO:0000313" key="3">
    <source>
        <dbReference type="Proteomes" id="UP000606922"/>
    </source>
</evidence>
<feature type="region of interest" description="Disordered" evidence="1">
    <location>
        <begin position="1"/>
        <end position="61"/>
    </location>
</feature>
<comment type="caution">
    <text evidence="2">The sequence shown here is derived from an EMBL/GenBank/DDBJ whole genome shotgun (WGS) entry which is preliminary data.</text>
</comment>
<name>A0A916STU1_9MICO</name>
<evidence type="ECO:0000256" key="1">
    <source>
        <dbReference type="SAM" id="MobiDB-lite"/>
    </source>
</evidence>
<dbReference type="EMBL" id="BMGB01000002">
    <property type="protein sequence ID" value="GGB13479.1"/>
    <property type="molecule type" value="Genomic_DNA"/>
</dbReference>
<dbReference type="Pfam" id="PF14013">
    <property type="entry name" value="MT0933_antitox"/>
    <property type="match status" value="1"/>
</dbReference>
<proteinExistence type="predicted"/>
<dbReference type="Proteomes" id="UP000606922">
    <property type="component" value="Unassembled WGS sequence"/>
</dbReference>
<dbReference type="RefSeq" id="WP_188511560.1">
    <property type="nucleotide sequence ID" value="NZ_BMGB01000002.1"/>
</dbReference>
<reference evidence="2" key="2">
    <citation type="submission" date="2020-09" db="EMBL/GenBank/DDBJ databases">
        <authorList>
            <person name="Sun Q."/>
            <person name="Zhou Y."/>
        </authorList>
    </citation>
    <scope>NUCLEOTIDE SEQUENCE</scope>
    <source>
        <strain evidence="2">CGMCC 1.12813</strain>
    </source>
</reference>
<protein>
    <recommendedName>
        <fullName evidence="4">Antitoxin</fullName>
    </recommendedName>
</protein>
<dbReference type="InterPro" id="IPR028037">
    <property type="entry name" value="Antitoxin_Rv0909/MT0933"/>
</dbReference>
<accession>A0A916STU1</accession>
<dbReference type="AlphaFoldDB" id="A0A916STU1"/>
<feature type="compositionally biased region" description="Basic and acidic residues" evidence="1">
    <location>
        <begin position="42"/>
        <end position="61"/>
    </location>
</feature>
<evidence type="ECO:0000313" key="2">
    <source>
        <dbReference type="EMBL" id="GGB13479.1"/>
    </source>
</evidence>
<feature type="compositionally biased region" description="Basic and acidic residues" evidence="1">
    <location>
        <begin position="9"/>
        <end position="32"/>
    </location>
</feature>